<dbReference type="HOGENOM" id="CLU_423846_0_0_0"/>
<dbReference type="eggNOG" id="COG2979">
    <property type="taxonomic scope" value="Bacteria"/>
</dbReference>
<organism evidence="2 3">
    <name type="scientific">Sphaerobacter thermophilus (strain ATCC 49802 / DSM 20745 / KCCM 41009 / NCIMB 13125 / S 6022)</name>
    <dbReference type="NCBI Taxonomy" id="479434"/>
    <lineage>
        <taxon>Bacteria</taxon>
        <taxon>Pseudomonadati</taxon>
        <taxon>Thermomicrobiota</taxon>
        <taxon>Thermomicrobia</taxon>
        <taxon>Sphaerobacterales</taxon>
        <taxon>Sphaerobacterineae</taxon>
        <taxon>Sphaerobacteraceae</taxon>
        <taxon>Sphaerobacter</taxon>
    </lineage>
</organism>
<keyword evidence="3" id="KW-1185">Reference proteome</keyword>
<dbReference type="EMBL" id="CP001823">
    <property type="protein sequence ID" value="ACZ39595.1"/>
    <property type="molecule type" value="Genomic_DNA"/>
</dbReference>
<reference evidence="3" key="1">
    <citation type="submission" date="2009-11" db="EMBL/GenBank/DDBJ databases">
        <title>The complete chromosome 1 of Sphaerobacter thermophilus DSM 20745.</title>
        <authorList>
            <person name="Lucas S."/>
            <person name="Copeland A."/>
            <person name="Lapidus A."/>
            <person name="Glavina del Rio T."/>
            <person name="Dalin E."/>
            <person name="Tice H."/>
            <person name="Bruce D."/>
            <person name="Goodwin L."/>
            <person name="Pitluck S."/>
            <person name="Kyrpides N."/>
            <person name="Mavromatis K."/>
            <person name="Ivanova N."/>
            <person name="Mikhailova N."/>
            <person name="LaButti K.M."/>
            <person name="Clum A."/>
            <person name="Sun H.I."/>
            <person name="Brettin T."/>
            <person name="Detter J.C."/>
            <person name="Han C."/>
            <person name="Larimer F."/>
            <person name="Land M."/>
            <person name="Hauser L."/>
            <person name="Markowitz V."/>
            <person name="Cheng J.F."/>
            <person name="Hugenholtz P."/>
            <person name="Woyke T."/>
            <person name="Wu D."/>
            <person name="Steenblock K."/>
            <person name="Schneider S."/>
            <person name="Pukall R."/>
            <person name="Goeker M."/>
            <person name="Klenk H.P."/>
            <person name="Eisen J.A."/>
        </authorList>
    </citation>
    <scope>NUCLEOTIDE SEQUENCE [LARGE SCALE GENOMIC DNA]</scope>
    <source>
        <strain evidence="3">ATCC 49802 / DSM 20745 / S 6022</strain>
    </source>
</reference>
<dbReference type="AlphaFoldDB" id="D1C6H0"/>
<evidence type="ECO:0000313" key="3">
    <source>
        <dbReference type="Proteomes" id="UP000002027"/>
    </source>
</evidence>
<dbReference type="KEGG" id="sti:Sthe_2169"/>
<evidence type="ECO:0000313" key="2">
    <source>
        <dbReference type="EMBL" id="ACZ39595.1"/>
    </source>
</evidence>
<dbReference type="RefSeq" id="WP_012872641.1">
    <property type="nucleotide sequence ID" value="NC_013523.1"/>
</dbReference>
<dbReference type="OrthoDB" id="150181at2"/>
<dbReference type="SUPFAM" id="SSF46785">
    <property type="entry name" value="Winged helix' DNA-binding domain"/>
    <property type="match status" value="1"/>
</dbReference>
<proteinExistence type="predicted"/>
<dbReference type="Pfam" id="PF13625">
    <property type="entry name" value="Helicase_C_3"/>
    <property type="match status" value="1"/>
</dbReference>
<dbReference type="Proteomes" id="UP000002027">
    <property type="component" value="Chromosome 1"/>
</dbReference>
<name>D1C6H0_SPHTD</name>
<dbReference type="STRING" id="479434.Sthe_2169"/>
<accession>D1C6H0</accession>
<feature type="domain" description="Helicase XPB/Ssl2 N-terminal" evidence="1">
    <location>
        <begin position="533"/>
        <end position="652"/>
    </location>
</feature>
<sequence>MRNLLGRLLDRPPRSLTTIAQFWDVELLGREAHEDIGRLYRVLTDPWSFALAWESLPPLERAIVASLASDDAAASVEEIASRVDAPPDEVLPALRRLYRAGLLYQEQPREEPGLTPTPERFFLPRELAHLTQRLQAERKRGLPREQDAAALLEWFDDAELAAIAQQLGYRVIPAVAMRPELVAYVAPRIGNADVIRDSVRALDPTAARLWSWITERDGIADPIAARQELGLSMQALRHALHALERRGLVWRGYDADGALRAVVPDIVRRPTRAPAAPPPPLVAVDPALVEVPEWVPVAAAAWDLLTLLRDVVAGRARWRRGERGGTGLRHLAPRLWLRAGDLPPTGYVSFLVRLAEAEGLLAPAGGGVVADRLRAWTRLDFPAQMRRLVAHWRQAAEWPEGDERDALQVWGGDWPGFRQHLLQALGALDPETWYTLDSVTTRFAAEFPNALGAHFTAAASYEAGEESPEARRRAVVRLAAAVTLTTAGAWLGLIEVARAQRRGTVLRVRPDLGWLVDESLDPPEEPALGGQTLVVQPNFEVLLLRPAPRHVWALSAFTALERLDRVTIYRLTRESVEDGLASGLTLERMVRYLEQESGEPLPQAVAYAMAEWVREYRRVRVRRALLLQPDDQGSLDEIEAALRAGGLRVERLTGERLLVPLPAGDEAATERVEEILRELGRTPQWPGGRDG</sequence>
<reference evidence="2 3" key="2">
    <citation type="journal article" date="2010" name="Stand. Genomic Sci.">
        <title>Complete genome sequence of Desulfohalobium retbaense type strain (HR(100)).</title>
        <authorList>
            <person name="Spring S."/>
            <person name="Nolan M."/>
            <person name="Lapidus A."/>
            <person name="Glavina Del Rio T."/>
            <person name="Copeland A."/>
            <person name="Tice H."/>
            <person name="Cheng J.F."/>
            <person name="Lucas S."/>
            <person name="Land M."/>
            <person name="Chen F."/>
            <person name="Bruce D."/>
            <person name="Goodwin L."/>
            <person name="Pitluck S."/>
            <person name="Ivanova N."/>
            <person name="Mavromatis K."/>
            <person name="Mikhailova N."/>
            <person name="Pati A."/>
            <person name="Chen A."/>
            <person name="Palaniappan K."/>
            <person name="Hauser L."/>
            <person name="Chang Y.J."/>
            <person name="Jeffries C.D."/>
            <person name="Munk C."/>
            <person name="Kiss H."/>
            <person name="Chain P."/>
            <person name="Han C."/>
            <person name="Brettin T."/>
            <person name="Detter J.C."/>
            <person name="Schuler E."/>
            <person name="Goker M."/>
            <person name="Rohde M."/>
            <person name="Bristow J."/>
            <person name="Eisen J.A."/>
            <person name="Markowitz V."/>
            <person name="Hugenholtz P."/>
            <person name="Kyrpides N.C."/>
            <person name="Klenk H.P."/>
        </authorList>
    </citation>
    <scope>NUCLEOTIDE SEQUENCE [LARGE SCALE GENOMIC DNA]</scope>
    <source>
        <strain evidence="3">ATCC 49802 / DSM 20745 / S 6022</strain>
    </source>
</reference>
<dbReference type="InterPro" id="IPR032830">
    <property type="entry name" value="XPB/Ssl2_N"/>
</dbReference>
<dbReference type="InParanoid" id="D1C6H0"/>
<evidence type="ECO:0000259" key="1">
    <source>
        <dbReference type="Pfam" id="PF13625"/>
    </source>
</evidence>
<dbReference type="InterPro" id="IPR036390">
    <property type="entry name" value="WH_DNA-bd_sf"/>
</dbReference>
<protein>
    <recommendedName>
        <fullName evidence="1">Helicase XPB/Ssl2 N-terminal domain-containing protein</fullName>
    </recommendedName>
</protein>
<gene>
    <name evidence="2" type="ordered locus">Sthe_2169</name>
</gene>